<accession>A0A0B4D0D8</accession>
<dbReference type="Proteomes" id="UP000031202">
    <property type="component" value="Unassembled WGS sequence"/>
</dbReference>
<protein>
    <submittedName>
        <fullName evidence="4">Alpha/beta hydrolase</fullName>
    </submittedName>
</protein>
<dbReference type="InterPro" id="IPR002168">
    <property type="entry name" value="Lipase_GDXG_HIS_AS"/>
</dbReference>
<dbReference type="EMBL" id="JWSZ01000001">
    <property type="protein sequence ID" value="KIC60121.1"/>
    <property type="molecule type" value="Genomic_DNA"/>
</dbReference>
<proteinExistence type="inferred from homology"/>
<reference evidence="4 5" key="1">
    <citation type="submission" date="2014-12" db="EMBL/GenBank/DDBJ databases">
        <title>Genome sequencing of Microbacterium hominis TPW29.</title>
        <authorList>
            <person name="Tan P.W."/>
            <person name="Chan K.-G."/>
        </authorList>
    </citation>
    <scope>NUCLEOTIDE SEQUENCE [LARGE SCALE GENOMIC DNA]</scope>
    <source>
        <strain evidence="4 5">TPW29</strain>
    </source>
</reference>
<keyword evidence="2 4" id="KW-0378">Hydrolase</keyword>
<feature type="domain" description="Alpha/beta hydrolase fold-3" evidence="3">
    <location>
        <begin position="116"/>
        <end position="319"/>
    </location>
</feature>
<sequence>MPDTPAASERVMRAVIRTLGALPEPIQRVIAGRPVVVDGQRLYTEVQMALRLLNALPGSDFSDLPLDRARAQIDAEARIFGGSLPVASVEDIEIPTRAGAVPARRYQNLPEADGTVVYFHGGGWVVGSLDSADSVCRFIAATSGLEVISVDYRLAPEHPFPAGVQDAIDSYRWAREHRPDRPIAVAGDSAGGNLSAVVSLATVGDAAGAPDFQLLFFPVTDLSGKHRSYRLFSDGYFLTEKQMDWYRGHYLPTPAHALEPFASPLRAEASALTKLPPAHVAVSGFDVLRDEGIAYAERLRDAGVPTTLQVVEGHIHAFVNATGVGRLSSRALAESVGVLVRGLGGRAGVTDADASAPSER</sequence>
<dbReference type="InterPro" id="IPR050300">
    <property type="entry name" value="GDXG_lipolytic_enzyme"/>
</dbReference>
<dbReference type="InterPro" id="IPR029058">
    <property type="entry name" value="AB_hydrolase_fold"/>
</dbReference>
<evidence type="ECO:0000256" key="1">
    <source>
        <dbReference type="ARBA" id="ARBA00010515"/>
    </source>
</evidence>
<dbReference type="RefSeq" id="WP_039412007.1">
    <property type="nucleotide sequence ID" value="NZ_JWSZ01000001.1"/>
</dbReference>
<dbReference type="GO" id="GO:0016787">
    <property type="term" value="F:hydrolase activity"/>
    <property type="evidence" value="ECO:0007669"/>
    <property type="project" value="UniProtKB-KW"/>
</dbReference>
<evidence type="ECO:0000313" key="5">
    <source>
        <dbReference type="Proteomes" id="UP000031202"/>
    </source>
</evidence>
<organism evidence="4 5">
    <name type="scientific">Microbacterium hominis</name>
    <dbReference type="NCBI Taxonomy" id="162426"/>
    <lineage>
        <taxon>Bacteria</taxon>
        <taxon>Bacillati</taxon>
        <taxon>Actinomycetota</taxon>
        <taxon>Actinomycetes</taxon>
        <taxon>Micrococcales</taxon>
        <taxon>Microbacteriaceae</taxon>
        <taxon>Microbacterium</taxon>
    </lineage>
</organism>
<dbReference type="PANTHER" id="PTHR48081:SF8">
    <property type="entry name" value="ALPHA_BETA HYDROLASE FOLD-3 DOMAIN-CONTAINING PROTEIN-RELATED"/>
    <property type="match status" value="1"/>
</dbReference>
<dbReference type="Gene3D" id="3.40.50.1820">
    <property type="entry name" value="alpha/beta hydrolase"/>
    <property type="match status" value="1"/>
</dbReference>
<dbReference type="PANTHER" id="PTHR48081">
    <property type="entry name" value="AB HYDROLASE SUPERFAMILY PROTEIN C4A8.06C"/>
    <property type="match status" value="1"/>
</dbReference>
<dbReference type="InterPro" id="IPR013094">
    <property type="entry name" value="AB_hydrolase_3"/>
</dbReference>
<comment type="caution">
    <text evidence="4">The sequence shown here is derived from an EMBL/GenBank/DDBJ whole genome shotgun (WGS) entry which is preliminary data.</text>
</comment>
<evidence type="ECO:0000313" key="4">
    <source>
        <dbReference type="EMBL" id="KIC60121.1"/>
    </source>
</evidence>
<dbReference type="PROSITE" id="PS01173">
    <property type="entry name" value="LIPASE_GDXG_HIS"/>
    <property type="match status" value="1"/>
</dbReference>
<gene>
    <name evidence="4" type="ORF">RM52_01605</name>
</gene>
<name>A0A0B4D0D8_9MICO</name>
<comment type="similarity">
    <text evidence="1">Belongs to the 'GDXG' lipolytic enzyme family.</text>
</comment>
<dbReference type="Pfam" id="PF07859">
    <property type="entry name" value="Abhydrolase_3"/>
    <property type="match status" value="1"/>
</dbReference>
<dbReference type="SUPFAM" id="SSF53474">
    <property type="entry name" value="alpha/beta-Hydrolases"/>
    <property type="match status" value="1"/>
</dbReference>
<evidence type="ECO:0000256" key="2">
    <source>
        <dbReference type="ARBA" id="ARBA00022801"/>
    </source>
</evidence>
<dbReference type="AlphaFoldDB" id="A0A0B4D0D8"/>
<evidence type="ECO:0000259" key="3">
    <source>
        <dbReference type="Pfam" id="PF07859"/>
    </source>
</evidence>